<feature type="transmembrane region" description="Helical" evidence="8">
    <location>
        <begin position="281"/>
        <end position="301"/>
    </location>
</feature>
<organism evidence="10 11">
    <name type="scientific">Hansschlegelia plantiphila</name>
    <dbReference type="NCBI Taxonomy" id="374655"/>
    <lineage>
        <taxon>Bacteria</taxon>
        <taxon>Pseudomonadati</taxon>
        <taxon>Pseudomonadota</taxon>
        <taxon>Alphaproteobacteria</taxon>
        <taxon>Hyphomicrobiales</taxon>
        <taxon>Methylopilaceae</taxon>
        <taxon>Hansschlegelia</taxon>
    </lineage>
</organism>
<dbReference type="CDD" id="cd06261">
    <property type="entry name" value="TM_PBP2"/>
    <property type="match status" value="1"/>
</dbReference>
<feature type="transmembrane region" description="Helical" evidence="8">
    <location>
        <begin position="184"/>
        <end position="203"/>
    </location>
</feature>
<dbReference type="GO" id="GO:0055085">
    <property type="term" value="P:transmembrane transport"/>
    <property type="evidence" value="ECO:0007669"/>
    <property type="project" value="InterPro"/>
</dbReference>
<proteinExistence type="inferred from homology"/>
<reference evidence="10" key="1">
    <citation type="journal article" date="2014" name="Int. J. Syst. Evol. Microbiol.">
        <title>Complete genome sequence of Corynebacterium casei LMG S-19264T (=DSM 44701T), isolated from a smear-ripened cheese.</title>
        <authorList>
            <consortium name="US DOE Joint Genome Institute (JGI-PGF)"/>
            <person name="Walter F."/>
            <person name="Albersmeier A."/>
            <person name="Kalinowski J."/>
            <person name="Ruckert C."/>
        </authorList>
    </citation>
    <scope>NUCLEOTIDE SEQUENCE</scope>
    <source>
        <strain evidence="10">VKM B-2347</strain>
    </source>
</reference>
<evidence type="ECO:0000256" key="6">
    <source>
        <dbReference type="ARBA" id="ARBA00022989"/>
    </source>
</evidence>
<feature type="transmembrane region" description="Helical" evidence="8">
    <location>
        <begin position="224"/>
        <end position="249"/>
    </location>
</feature>
<protein>
    <submittedName>
        <fullName evidence="10">Spermidine/putrescine ABC transporter permease</fullName>
    </submittedName>
</protein>
<comment type="caution">
    <text evidence="10">The sequence shown here is derived from an EMBL/GenBank/DDBJ whole genome shotgun (WGS) entry which is preliminary data.</text>
</comment>
<keyword evidence="4" id="KW-1003">Cell membrane</keyword>
<dbReference type="PANTHER" id="PTHR42929:SF1">
    <property type="entry name" value="INNER MEMBRANE ABC TRANSPORTER PERMEASE PROTEIN YDCU-RELATED"/>
    <property type="match status" value="1"/>
</dbReference>
<dbReference type="RefSeq" id="WP_271167197.1">
    <property type="nucleotide sequence ID" value="NZ_BSFI01000002.1"/>
</dbReference>
<dbReference type="InterPro" id="IPR000515">
    <property type="entry name" value="MetI-like"/>
</dbReference>
<evidence type="ECO:0000259" key="9">
    <source>
        <dbReference type="PROSITE" id="PS50928"/>
    </source>
</evidence>
<keyword evidence="6 8" id="KW-1133">Transmembrane helix</keyword>
<evidence type="ECO:0000256" key="5">
    <source>
        <dbReference type="ARBA" id="ARBA00022692"/>
    </source>
</evidence>
<dbReference type="Gene3D" id="1.10.3720.10">
    <property type="entry name" value="MetI-like"/>
    <property type="match status" value="1"/>
</dbReference>
<dbReference type="GO" id="GO:0005886">
    <property type="term" value="C:plasma membrane"/>
    <property type="evidence" value="ECO:0007669"/>
    <property type="project" value="UniProtKB-SubCell"/>
</dbReference>
<evidence type="ECO:0000313" key="11">
    <source>
        <dbReference type="Proteomes" id="UP001143372"/>
    </source>
</evidence>
<feature type="transmembrane region" description="Helical" evidence="8">
    <location>
        <begin position="121"/>
        <end position="139"/>
    </location>
</feature>
<evidence type="ECO:0000256" key="2">
    <source>
        <dbReference type="ARBA" id="ARBA00007069"/>
    </source>
</evidence>
<evidence type="ECO:0000313" key="10">
    <source>
        <dbReference type="EMBL" id="GLK66940.1"/>
    </source>
</evidence>
<comment type="similarity">
    <text evidence="2">Belongs to the binding-protein-dependent transport system permease family. CysTW subfamily.</text>
</comment>
<gene>
    <name evidence="10" type="primary">potB</name>
    <name evidence="10" type="ORF">GCM10008179_05780</name>
</gene>
<comment type="subcellular location">
    <subcellularLocation>
        <location evidence="1 8">Cell membrane</location>
        <topology evidence="1 8">Multi-pass membrane protein</topology>
    </subcellularLocation>
</comment>
<dbReference type="PANTHER" id="PTHR42929">
    <property type="entry name" value="INNER MEMBRANE ABC TRANSPORTER PERMEASE PROTEIN YDCU-RELATED-RELATED"/>
    <property type="match status" value="1"/>
</dbReference>
<dbReference type="AlphaFoldDB" id="A0A9W6MUQ9"/>
<reference evidence="10" key="2">
    <citation type="submission" date="2023-01" db="EMBL/GenBank/DDBJ databases">
        <authorList>
            <person name="Sun Q."/>
            <person name="Evtushenko L."/>
        </authorList>
    </citation>
    <scope>NUCLEOTIDE SEQUENCE</scope>
    <source>
        <strain evidence="10">VKM B-2347</strain>
    </source>
</reference>
<keyword evidence="5 8" id="KW-0812">Transmembrane</keyword>
<dbReference type="SUPFAM" id="SSF161098">
    <property type="entry name" value="MetI-like"/>
    <property type="match status" value="1"/>
</dbReference>
<keyword evidence="11" id="KW-1185">Reference proteome</keyword>
<dbReference type="Proteomes" id="UP001143372">
    <property type="component" value="Unassembled WGS sequence"/>
</dbReference>
<dbReference type="Pfam" id="PF00528">
    <property type="entry name" value="BPD_transp_1"/>
    <property type="match status" value="1"/>
</dbReference>
<feature type="transmembrane region" description="Helical" evidence="8">
    <location>
        <begin position="40"/>
        <end position="63"/>
    </location>
</feature>
<feature type="transmembrane region" description="Helical" evidence="8">
    <location>
        <begin position="93"/>
        <end position="114"/>
    </location>
</feature>
<dbReference type="EMBL" id="BSFI01000002">
    <property type="protein sequence ID" value="GLK66940.1"/>
    <property type="molecule type" value="Genomic_DNA"/>
</dbReference>
<feature type="domain" description="ABC transmembrane type-1" evidence="9">
    <location>
        <begin position="93"/>
        <end position="297"/>
    </location>
</feature>
<evidence type="ECO:0000256" key="7">
    <source>
        <dbReference type="ARBA" id="ARBA00023136"/>
    </source>
</evidence>
<keyword evidence="3 8" id="KW-0813">Transport</keyword>
<evidence type="ECO:0000256" key="4">
    <source>
        <dbReference type="ARBA" id="ARBA00022475"/>
    </source>
</evidence>
<name>A0A9W6MUQ9_9HYPH</name>
<evidence type="ECO:0000256" key="8">
    <source>
        <dbReference type="RuleBase" id="RU363032"/>
    </source>
</evidence>
<evidence type="ECO:0000256" key="1">
    <source>
        <dbReference type="ARBA" id="ARBA00004651"/>
    </source>
</evidence>
<dbReference type="InterPro" id="IPR035906">
    <property type="entry name" value="MetI-like_sf"/>
</dbReference>
<sequence>MADVTLNRSAAVEAARGDAQGKAANPASPRKLSRGMLCSLPVLLTLLLGFVAPLATVAAYAFATPRSFDVFRSFTLENFETIFDPANTVWTSFVWSLALATATVVLLAIIAYPIAWGLARVFGRWAGFVSVLFVFPLFVSENVRLYGWSLFFIKNGVLDGALKLIGMAGPDVLYTPGATLFGMVYVYLPFMLFPMVLGLAMVPKELVEAARDLGASRLMIWREIELPLAMPGIMIGMLLTFVLAVGAVAESKILGGQSVIVATHDIEIAFTYAQNWPLGSALALILTVIVGVLSLVAISRLDLDRILGRR</sequence>
<evidence type="ECO:0000256" key="3">
    <source>
        <dbReference type="ARBA" id="ARBA00022448"/>
    </source>
</evidence>
<dbReference type="PROSITE" id="PS50928">
    <property type="entry name" value="ABC_TM1"/>
    <property type="match status" value="1"/>
</dbReference>
<keyword evidence="7 8" id="KW-0472">Membrane</keyword>
<accession>A0A9W6MUQ9</accession>